<evidence type="ECO:0000256" key="5">
    <source>
        <dbReference type="ARBA" id="ARBA00022679"/>
    </source>
</evidence>
<dbReference type="GO" id="GO:0019866">
    <property type="term" value="C:organelle inner membrane"/>
    <property type="evidence" value="ECO:0007669"/>
    <property type="project" value="InterPro"/>
</dbReference>
<feature type="transmembrane region" description="Helical" evidence="12">
    <location>
        <begin position="244"/>
        <end position="266"/>
    </location>
</feature>
<keyword evidence="10 12" id="KW-0472">Membrane</keyword>
<evidence type="ECO:0000259" key="13">
    <source>
        <dbReference type="PROSITE" id="PS51098"/>
    </source>
</evidence>
<comment type="subcellular location">
    <subcellularLocation>
        <location evidence="1">Cell membrane</location>
        <topology evidence="1">Multi-pass membrane protein</topology>
    </subcellularLocation>
</comment>
<dbReference type="GO" id="GO:0016301">
    <property type="term" value="F:kinase activity"/>
    <property type="evidence" value="ECO:0007669"/>
    <property type="project" value="UniProtKB-KW"/>
</dbReference>
<dbReference type="AlphaFoldDB" id="A0A437NB83"/>
<dbReference type="OrthoDB" id="7571469at2"/>
<dbReference type="InterPro" id="IPR036878">
    <property type="entry name" value="Glu_permease_IIB"/>
</dbReference>
<dbReference type="EMBL" id="SACO01000002">
    <property type="protein sequence ID" value="RVU07211.1"/>
    <property type="molecule type" value="Genomic_DNA"/>
</dbReference>
<dbReference type="PROSITE" id="PS51098">
    <property type="entry name" value="PTS_EIIB_TYPE_1"/>
    <property type="match status" value="1"/>
</dbReference>
<dbReference type="InterPro" id="IPR003352">
    <property type="entry name" value="PTS_EIIC"/>
</dbReference>
<keyword evidence="16" id="KW-1185">Reference proteome</keyword>
<evidence type="ECO:0000313" key="16">
    <source>
        <dbReference type="Proteomes" id="UP000282837"/>
    </source>
</evidence>
<dbReference type="GO" id="GO:0008982">
    <property type="term" value="F:protein-N(PI)-phosphohistidine-sugar phosphotransferase activity"/>
    <property type="evidence" value="ECO:0007669"/>
    <property type="project" value="InterPro"/>
</dbReference>
<dbReference type="InterPro" id="IPR050429">
    <property type="entry name" value="PTS_Glucose_EIICBA"/>
</dbReference>
<evidence type="ECO:0000256" key="8">
    <source>
        <dbReference type="ARBA" id="ARBA00022777"/>
    </source>
</evidence>
<dbReference type="NCBIfam" id="TIGR01998">
    <property type="entry name" value="PTS-II-BC-nag"/>
    <property type="match status" value="1"/>
</dbReference>
<gene>
    <name evidence="15" type="ORF">EOE18_03290</name>
</gene>
<proteinExistence type="predicted"/>
<keyword evidence="5" id="KW-0808">Transferase</keyword>
<evidence type="ECO:0000256" key="6">
    <source>
        <dbReference type="ARBA" id="ARBA00022683"/>
    </source>
</evidence>
<evidence type="ECO:0000256" key="3">
    <source>
        <dbReference type="ARBA" id="ARBA00022475"/>
    </source>
</evidence>
<feature type="transmembrane region" description="Helical" evidence="12">
    <location>
        <begin position="329"/>
        <end position="347"/>
    </location>
</feature>
<dbReference type="GO" id="GO:0009401">
    <property type="term" value="P:phosphoenolpyruvate-dependent sugar phosphotransferase system"/>
    <property type="evidence" value="ECO:0007669"/>
    <property type="project" value="UniProtKB-KW"/>
</dbReference>
<sequence length="563" mass="58418">MAQGLQSLGRALMLPIAVLPVAALLLRLGQPDLLGLPFVSAAGEAMFSNLGLLFAIGVATGFARDGNGAAPLAGVVCFLVASEGAKALLKVPADVGVGLADAAKAAMQAAWKQGQIGRVAVPLGIISGIVGGQGYNRFSGFRPPDFLAFFGGKRFVPIVAGACGVLLAALVGFSHEAINAGVDAASRAALASGGFGLFVYGLLNRLLLVTGLHHILNNIAWFVLGDYHGATGDLRRFFAGDPHAGAFMSGFFPVMMFGLPAACLAMYRSARPEKRREAGGMLASLAATSFLTGVTEPIEFSFMFLAPALYALHAVLTGVSMALMAALDVHLGFGFSAGLFDFVLNYAKATRPLLLVPVGLAYFAVYYAVFRLAIVKLDLKTPGREADDVAPTVEGEQERGAAFVAALGGAGNLLEVGACTTRLRLVVGDQAAVSEAALKALGARGLIRPSAQGLQVILGPQADSVASEISRAMAKGPVAVAAPKPLAAETIGLQAVERQKLPEFIQQSMPVTAKVWLGHSRLVVECDAEPDLAALKAHGLRGAWQNAGQWHLLFAPETLAAWQ</sequence>
<keyword evidence="6" id="KW-0598">Phosphotransferase system</keyword>
<dbReference type="GO" id="GO:0090563">
    <property type="term" value="F:protein-phosphocysteine-sugar phosphotransferase activity"/>
    <property type="evidence" value="ECO:0007669"/>
    <property type="project" value="TreeGrafter"/>
</dbReference>
<evidence type="ECO:0000256" key="11">
    <source>
        <dbReference type="PROSITE-ProRule" id="PRU00421"/>
    </source>
</evidence>
<dbReference type="SUPFAM" id="SSF55604">
    <property type="entry name" value="Glucose permease domain IIB"/>
    <property type="match status" value="1"/>
</dbReference>
<evidence type="ECO:0000256" key="12">
    <source>
        <dbReference type="SAM" id="Phobius"/>
    </source>
</evidence>
<dbReference type="GO" id="GO:0015572">
    <property type="term" value="F:N-acetylglucosamine transmembrane transporter activity"/>
    <property type="evidence" value="ECO:0007669"/>
    <property type="project" value="InterPro"/>
</dbReference>
<dbReference type="Pfam" id="PF02378">
    <property type="entry name" value="PTS_EIIC"/>
    <property type="match status" value="1"/>
</dbReference>
<evidence type="ECO:0000256" key="1">
    <source>
        <dbReference type="ARBA" id="ARBA00004651"/>
    </source>
</evidence>
<feature type="transmembrane region" description="Helical" evidence="12">
    <location>
        <begin position="116"/>
        <end position="135"/>
    </location>
</feature>
<name>A0A437NB83_9SPHN</name>
<dbReference type="GO" id="GO:0015764">
    <property type="term" value="P:N-acetylglucosamine transport"/>
    <property type="evidence" value="ECO:0007669"/>
    <property type="project" value="TreeGrafter"/>
</dbReference>
<evidence type="ECO:0000313" key="15">
    <source>
        <dbReference type="EMBL" id="RVU07211.1"/>
    </source>
</evidence>
<dbReference type="Gene3D" id="3.30.1360.60">
    <property type="entry name" value="Glucose permease domain IIB"/>
    <property type="match status" value="1"/>
</dbReference>
<protein>
    <submittedName>
        <fullName evidence="15">PTS N-acetyl-D-glucosamine transporter</fullName>
    </submittedName>
</protein>
<evidence type="ECO:0000256" key="4">
    <source>
        <dbReference type="ARBA" id="ARBA00022597"/>
    </source>
</evidence>
<feature type="domain" description="PTS EIIC type-1" evidence="14">
    <location>
        <begin position="1"/>
        <end position="386"/>
    </location>
</feature>
<dbReference type="InterPro" id="IPR018113">
    <property type="entry name" value="PTrfase_EIIB_Cys"/>
</dbReference>
<keyword evidence="4" id="KW-0762">Sugar transport</keyword>
<accession>A0A437NB83</accession>
<dbReference type="CDD" id="cd00212">
    <property type="entry name" value="PTS_IIB_glc"/>
    <property type="match status" value="1"/>
</dbReference>
<dbReference type="InterPro" id="IPR001996">
    <property type="entry name" value="PTS_IIB_1"/>
</dbReference>
<feature type="domain" description="PTS EIIB type-1" evidence="13">
    <location>
        <begin position="397"/>
        <end position="479"/>
    </location>
</feature>
<reference evidence="15 16" key="1">
    <citation type="submission" date="2019-01" db="EMBL/GenBank/DDBJ databases">
        <authorList>
            <person name="Chen W.-M."/>
        </authorList>
    </citation>
    <scope>NUCLEOTIDE SEQUENCE [LARGE SCALE GENOMIC DNA]</scope>
    <source>
        <strain evidence="15 16">FSY-9</strain>
    </source>
</reference>
<feature type="transmembrane region" description="Helical" evidence="12">
    <location>
        <begin position="155"/>
        <end position="173"/>
    </location>
</feature>
<dbReference type="PANTHER" id="PTHR30009">
    <property type="entry name" value="CYTOCHROME C-TYPE SYNTHESIS PROTEIN AND PTS TRANSMEMBRANE COMPONENT"/>
    <property type="match status" value="1"/>
</dbReference>
<keyword evidence="2" id="KW-0813">Transport</keyword>
<feature type="transmembrane region" description="Helical" evidence="12">
    <location>
        <begin position="41"/>
        <end position="63"/>
    </location>
</feature>
<organism evidence="15 16">
    <name type="scientific">Novosphingobium umbonatum</name>
    <dbReference type="NCBI Taxonomy" id="1908524"/>
    <lineage>
        <taxon>Bacteria</taxon>
        <taxon>Pseudomonadati</taxon>
        <taxon>Pseudomonadota</taxon>
        <taxon>Alphaproteobacteria</taxon>
        <taxon>Sphingomonadales</taxon>
        <taxon>Sphingomonadaceae</taxon>
        <taxon>Novosphingobium</taxon>
    </lineage>
</organism>
<dbReference type="InterPro" id="IPR013013">
    <property type="entry name" value="PTS_EIIC_1"/>
</dbReference>
<feature type="transmembrane region" description="Helical" evidence="12">
    <location>
        <begin position="12"/>
        <end position="29"/>
    </location>
</feature>
<evidence type="ECO:0000256" key="10">
    <source>
        <dbReference type="ARBA" id="ARBA00023136"/>
    </source>
</evidence>
<evidence type="ECO:0000256" key="9">
    <source>
        <dbReference type="ARBA" id="ARBA00022989"/>
    </source>
</evidence>
<dbReference type="GO" id="GO:0005886">
    <property type="term" value="C:plasma membrane"/>
    <property type="evidence" value="ECO:0007669"/>
    <property type="project" value="UniProtKB-SubCell"/>
</dbReference>
<keyword evidence="9 12" id="KW-1133">Transmembrane helix</keyword>
<keyword evidence="7 12" id="KW-0812">Transmembrane</keyword>
<dbReference type="PANTHER" id="PTHR30009:SF4">
    <property type="entry name" value="PTS SYSTEM N-ACETYLGLUCOSAMINE-SPECIFIC EIICBA COMPONENT"/>
    <property type="match status" value="1"/>
</dbReference>
<keyword evidence="3" id="KW-1003">Cell membrane</keyword>
<evidence type="ECO:0000256" key="2">
    <source>
        <dbReference type="ARBA" id="ARBA00022448"/>
    </source>
</evidence>
<keyword evidence="8" id="KW-0418">Kinase</keyword>
<dbReference type="PROSITE" id="PS01035">
    <property type="entry name" value="PTS_EIIB_TYPE_1_CYS"/>
    <property type="match status" value="1"/>
</dbReference>
<comment type="caution">
    <text evidence="15">The sequence shown here is derived from an EMBL/GenBank/DDBJ whole genome shotgun (WGS) entry which is preliminary data.</text>
</comment>
<dbReference type="Proteomes" id="UP000282837">
    <property type="component" value="Unassembled WGS sequence"/>
</dbReference>
<feature type="transmembrane region" description="Helical" evidence="12">
    <location>
        <begin position="278"/>
        <end position="294"/>
    </location>
</feature>
<evidence type="ECO:0000256" key="7">
    <source>
        <dbReference type="ARBA" id="ARBA00022692"/>
    </source>
</evidence>
<dbReference type="PROSITE" id="PS51103">
    <property type="entry name" value="PTS_EIIC_TYPE_1"/>
    <property type="match status" value="1"/>
</dbReference>
<dbReference type="NCBIfam" id="TIGR00826">
    <property type="entry name" value="EIIB_glc"/>
    <property type="match status" value="1"/>
</dbReference>
<dbReference type="Pfam" id="PF00367">
    <property type="entry name" value="PTS_EIIB"/>
    <property type="match status" value="1"/>
</dbReference>
<feature type="active site" description="Phosphocysteine intermediate; for EIIB activity" evidence="11">
    <location>
        <position position="419"/>
    </location>
</feature>
<evidence type="ECO:0000259" key="14">
    <source>
        <dbReference type="PROSITE" id="PS51103"/>
    </source>
</evidence>
<feature type="transmembrane region" description="Helical" evidence="12">
    <location>
        <begin position="353"/>
        <end position="374"/>
    </location>
</feature>
<dbReference type="InterPro" id="IPR010974">
    <property type="entry name" value="PTS_IIBC_nag"/>
</dbReference>